<accession>A0A9P5YB86</accession>
<proteinExistence type="inferred from homology"/>
<reference evidence="4" key="1">
    <citation type="submission" date="2020-11" db="EMBL/GenBank/DDBJ databases">
        <authorList>
            <consortium name="DOE Joint Genome Institute"/>
            <person name="Ahrendt S."/>
            <person name="Riley R."/>
            <person name="Andreopoulos W."/>
            <person name="Labutti K."/>
            <person name="Pangilinan J."/>
            <person name="Ruiz-Duenas F.J."/>
            <person name="Barrasa J.M."/>
            <person name="Sanchez-Garcia M."/>
            <person name="Camarero S."/>
            <person name="Miyauchi S."/>
            <person name="Serrano A."/>
            <person name="Linde D."/>
            <person name="Babiker R."/>
            <person name="Drula E."/>
            <person name="Ayuso-Fernandez I."/>
            <person name="Pacheco R."/>
            <person name="Padilla G."/>
            <person name="Ferreira P."/>
            <person name="Barriuso J."/>
            <person name="Kellner H."/>
            <person name="Castanera R."/>
            <person name="Alfaro M."/>
            <person name="Ramirez L."/>
            <person name="Pisabarro A.G."/>
            <person name="Kuo A."/>
            <person name="Tritt A."/>
            <person name="Lipzen A."/>
            <person name="He G."/>
            <person name="Yan M."/>
            <person name="Ng V."/>
            <person name="Cullen D."/>
            <person name="Martin F."/>
            <person name="Rosso M.-N."/>
            <person name="Henrissat B."/>
            <person name="Hibbett D."/>
            <person name="Martinez A.T."/>
            <person name="Grigoriev I.V."/>
        </authorList>
    </citation>
    <scope>NUCLEOTIDE SEQUENCE</scope>
    <source>
        <strain evidence="4">CBS 247.69</strain>
    </source>
</reference>
<comment type="function">
    <text evidence="2">Involved in nuclear export, actin cytoskeleton organization and vesicular transport.</text>
</comment>
<keyword evidence="2" id="KW-0813">Transport</keyword>
<organism evidence="4 5">
    <name type="scientific">Collybia nuda</name>
    <dbReference type="NCBI Taxonomy" id="64659"/>
    <lineage>
        <taxon>Eukaryota</taxon>
        <taxon>Fungi</taxon>
        <taxon>Dikarya</taxon>
        <taxon>Basidiomycota</taxon>
        <taxon>Agaricomycotina</taxon>
        <taxon>Agaricomycetes</taxon>
        <taxon>Agaricomycetidae</taxon>
        <taxon>Agaricales</taxon>
        <taxon>Tricholomatineae</taxon>
        <taxon>Clitocybaceae</taxon>
        <taxon>Collybia</taxon>
    </lineage>
</organism>
<dbReference type="PANTHER" id="PTHR13261">
    <property type="entry name" value="BRCA2 AND CDKN1A INTERACTING PROTEIN"/>
    <property type="match status" value="1"/>
</dbReference>
<comment type="caution">
    <text evidence="4">The sequence shown here is derived from an EMBL/GenBank/DDBJ whole genome shotgun (WGS) entry which is preliminary data.</text>
</comment>
<comment type="subcellular location">
    <subcellularLocation>
        <location evidence="2">Nucleus</location>
    </subcellularLocation>
</comment>
<dbReference type="PIRSF" id="PIRSF028983">
    <property type="entry name" value="BCP1"/>
    <property type="match status" value="1"/>
</dbReference>
<name>A0A9P5YB86_9AGAR</name>
<keyword evidence="5" id="KW-1185">Reference proteome</keyword>
<keyword evidence="2" id="KW-0653">Protein transport</keyword>
<gene>
    <name evidence="4" type="ORF">BDZ94DRAFT_1250128</name>
</gene>
<sequence length="290" mass="33262">MAKRKQEAGDESDGSSSDVSLIDVDFDFFDPNPTVDYLALKRLITQLFQRDADIFHVHELAELILNQPRLGTTVKTDGMESDPYAFLTVLNMHVHHEHSSIKAIANYCLEKTTRDPAFNATLQALFSQTQHHVGFVFCERLINMPVQVIPHMYRMLVDELKRAINENEPYTFTHLLFISRTYHLSPDEESAIFNAAPRTNGQSVRKSKRSKPPSEPEMEPPADHIYSFHHEDEYIKKVSIHSLDYTFTTASTEPREKDAFGVENRGRMMLVPAERFLDLVATMSEVYAVR</sequence>
<evidence type="ECO:0000256" key="2">
    <source>
        <dbReference type="PIRNR" id="PIRNR028983"/>
    </source>
</evidence>
<comment type="similarity">
    <text evidence="1 2">Belongs to the BCP1 family.</text>
</comment>
<keyword evidence="2" id="KW-0539">Nucleus</keyword>
<feature type="region of interest" description="Disordered" evidence="3">
    <location>
        <begin position="193"/>
        <end position="221"/>
    </location>
</feature>
<dbReference type="Pfam" id="PF13862">
    <property type="entry name" value="BCCIP"/>
    <property type="match status" value="1"/>
</dbReference>
<dbReference type="GO" id="GO:0005634">
    <property type="term" value="C:nucleus"/>
    <property type="evidence" value="ECO:0007669"/>
    <property type="project" value="UniProtKB-SubCell"/>
</dbReference>
<protein>
    <recommendedName>
        <fullName evidence="2">Protein BCP1</fullName>
    </recommendedName>
</protein>
<dbReference type="PANTHER" id="PTHR13261:SF0">
    <property type="entry name" value="BRCA2 AND CDKN1A-INTERACTING PROTEIN"/>
    <property type="match status" value="1"/>
</dbReference>
<evidence type="ECO:0000313" key="4">
    <source>
        <dbReference type="EMBL" id="KAF9466937.1"/>
    </source>
</evidence>
<evidence type="ECO:0000256" key="1">
    <source>
        <dbReference type="ARBA" id="ARBA00006781"/>
    </source>
</evidence>
<dbReference type="Proteomes" id="UP000807353">
    <property type="component" value="Unassembled WGS sequence"/>
</dbReference>
<dbReference type="InterPro" id="IPR025602">
    <property type="entry name" value="BCP1_family"/>
</dbReference>
<dbReference type="AlphaFoldDB" id="A0A9P5YB86"/>
<evidence type="ECO:0000313" key="5">
    <source>
        <dbReference type="Proteomes" id="UP000807353"/>
    </source>
</evidence>
<dbReference type="GO" id="GO:0015031">
    <property type="term" value="P:protein transport"/>
    <property type="evidence" value="ECO:0007669"/>
    <property type="project" value="UniProtKB-KW"/>
</dbReference>
<evidence type="ECO:0000256" key="3">
    <source>
        <dbReference type="SAM" id="MobiDB-lite"/>
    </source>
</evidence>
<dbReference type="EMBL" id="MU150239">
    <property type="protein sequence ID" value="KAF9466937.1"/>
    <property type="molecule type" value="Genomic_DNA"/>
</dbReference>
<dbReference type="OrthoDB" id="27543at2759"/>